<keyword evidence="2" id="KW-1185">Reference proteome</keyword>
<gene>
    <name evidence="1" type="ORF">GCK32_020757</name>
</gene>
<evidence type="ECO:0000313" key="1">
    <source>
        <dbReference type="EMBL" id="KAK5982684.1"/>
    </source>
</evidence>
<accession>A0AAN8J2Y9</accession>
<evidence type="ECO:0000313" key="2">
    <source>
        <dbReference type="Proteomes" id="UP001331761"/>
    </source>
</evidence>
<dbReference type="Proteomes" id="UP001331761">
    <property type="component" value="Unassembled WGS sequence"/>
</dbReference>
<proteinExistence type="predicted"/>
<dbReference type="AlphaFoldDB" id="A0AAN8J2Y9"/>
<dbReference type="EMBL" id="WIXE01004843">
    <property type="protein sequence ID" value="KAK5982684.1"/>
    <property type="molecule type" value="Genomic_DNA"/>
</dbReference>
<protein>
    <submittedName>
        <fullName evidence="1">Uncharacterized protein</fullName>
    </submittedName>
</protein>
<name>A0AAN8J2Y9_TRICO</name>
<sequence length="76" mass="7988">MAKSKTPPPTTVTTTTSTSATTFTNATTSSTTLSTGTITGDVHVAEFIAHHLVDGKKRPSVSLCLASAWFAYYFSS</sequence>
<reference evidence="1 2" key="1">
    <citation type="submission" date="2019-10" db="EMBL/GenBank/DDBJ databases">
        <title>Assembly and Annotation for the nematode Trichostrongylus colubriformis.</title>
        <authorList>
            <person name="Martin J."/>
        </authorList>
    </citation>
    <scope>NUCLEOTIDE SEQUENCE [LARGE SCALE GENOMIC DNA]</scope>
    <source>
        <strain evidence="1">G859</strain>
        <tissue evidence="1">Whole worm</tissue>
    </source>
</reference>
<organism evidence="1 2">
    <name type="scientific">Trichostrongylus colubriformis</name>
    <name type="common">Black scour worm</name>
    <dbReference type="NCBI Taxonomy" id="6319"/>
    <lineage>
        <taxon>Eukaryota</taxon>
        <taxon>Metazoa</taxon>
        <taxon>Ecdysozoa</taxon>
        <taxon>Nematoda</taxon>
        <taxon>Chromadorea</taxon>
        <taxon>Rhabditida</taxon>
        <taxon>Rhabditina</taxon>
        <taxon>Rhabditomorpha</taxon>
        <taxon>Strongyloidea</taxon>
        <taxon>Trichostrongylidae</taxon>
        <taxon>Trichostrongylus</taxon>
    </lineage>
</organism>
<comment type="caution">
    <text evidence="1">The sequence shown here is derived from an EMBL/GenBank/DDBJ whole genome shotgun (WGS) entry which is preliminary data.</text>
</comment>